<sequence>MHHTAPLPLPLPVVDPSWTRARPKPGSEEQPD</sequence>
<evidence type="ECO:0000313" key="2">
    <source>
        <dbReference type="EMBL" id="MBA9058039.1"/>
    </source>
</evidence>
<feature type="region of interest" description="Disordered" evidence="1">
    <location>
        <begin position="1"/>
        <end position="32"/>
    </location>
</feature>
<dbReference type="EMBL" id="JACJIJ010000002">
    <property type="protein sequence ID" value="MBA9058039.1"/>
    <property type="molecule type" value="Genomic_DNA"/>
</dbReference>
<dbReference type="AlphaFoldDB" id="A0A7W3NWK2"/>
<keyword evidence="3" id="KW-1185">Reference proteome</keyword>
<proteinExistence type="predicted"/>
<comment type="caution">
    <text evidence="2">The sequence shown here is derived from an EMBL/GenBank/DDBJ whole genome shotgun (WGS) entry which is preliminary data.</text>
</comment>
<evidence type="ECO:0000256" key="1">
    <source>
        <dbReference type="SAM" id="MobiDB-lite"/>
    </source>
</evidence>
<reference evidence="2 3" key="1">
    <citation type="submission" date="2020-08" db="EMBL/GenBank/DDBJ databases">
        <title>Sequencing the genomes of 1000 actinobacteria strains.</title>
        <authorList>
            <person name="Klenk H.-P."/>
        </authorList>
    </citation>
    <scope>NUCLEOTIDE SEQUENCE [LARGE SCALE GENOMIC DNA]</scope>
    <source>
        <strain evidence="2 3">DSM 41827</strain>
    </source>
</reference>
<name>A0A7W3NWK2_STRMR</name>
<evidence type="ECO:0000313" key="3">
    <source>
        <dbReference type="Proteomes" id="UP000577386"/>
    </source>
</evidence>
<organism evidence="2 3">
    <name type="scientific">Streptomyces murinus</name>
    <dbReference type="NCBI Taxonomy" id="33900"/>
    <lineage>
        <taxon>Bacteria</taxon>
        <taxon>Bacillati</taxon>
        <taxon>Actinomycetota</taxon>
        <taxon>Actinomycetes</taxon>
        <taxon>Kitasatosporales</taxon>
        <taxon>Streptomycetaceae</taxon>
        <taxon>Streptomyces</taxon>
    </lineage>
</organism>
<dbReference type="Proteomes" id="UP000577386">
    <property type="component" value="Unassembled WGS sequence"/>
</dbReference>
<protein>
    <submittedName>
        <fullName evidence="2">Uncharacterized protein</fullName>
    </submittedName>
</protein>
<gene>
    <name evidence="2" type="ORF">HDA42_007217</name>
</gene>
<accession>A0A7W3NWK2</accession>